<gene>
    <name evidence="2" type="ORF">TorRG33x02_330220</name>
</gene>
<evidence type="ECO:0000313" key="2">
    <source>
        <dbReference type="EMBL" id="PON44722.1"/>
    </source>
</evidence>
<feature type="region of interest" description="Disordered" evidence="1">
    <location>
        <begin position="175"/>
        <end position="241"/>
    </location>
</feature>
<dbReference type="InParanoid" id="A0A2P5B7E4"/>
<accession>A0A2P5B7E4</accession>
<evidence type="ECO:0000256" key="1">
    <source>
        <dbReference type="SAM" id="MobiDB-lite"/>
    </source>
</evidence>
<dbReference type="EMBL" id="JXTC01000587">
    <property type="protein sequence ID" value="PON44722.1"/>
    <property type="molecule type" value="Genomic_DNA"/>
</dbReference>
<evidence type="ECO:0000313" key="3">
    <source>
        <dbReference type="Proteomes" id="UP000237000"/>
    </source>
</evidence>
<proteinExistence type="predicted"/>
<protein>
    <submittedName>
        <fullName evidence="2">Uncharacterized protein</fullName>
    </submittedName>
</protein>
<reference evidence="3" key="1">
    <citation type="submission" date="2016-06" db="EMBL/GenBank/DDBJ databases">
        <title>Parallel loss of symbiosis genes in relatives of nitrogen-fixing non-legume Parasponia.</title>
        <authorList>
            <person name="Van Velzen R."/>
            <person name="Holmer R."/>
            <person name="Bu F."/>
            <person name="Rutten L."/>
            <person name="Van Zeijl A."/>
            <person name="Liu W."/>
            <person name="Santuari L."/>
            <person name="Cao Q."/>
            <person name="Sharma T."/>
            <person name="Shen D."/>
            <person name="Roswanjaya Y."/>
            <person name="Wardhani T."/>
            <person name="Kalhor M.S."/>
            <person name="Jansen J."/>
            <person name="Van den Hoogen J."/>
            <person name="Gungor B."/>
            <person name="Hartog M."/>
            <person name="Hontelez J."/>
            <person name="Verver J."/>
            <person name="Yang W.-C."/>
            <person name="Schijlen E."/>
            <person name="Repin R."/>
            <person name="Schilthuizen M."/>
            <person name="Schranz E."/>
            <person name="Heidstra R."/>
            <person name="Miyata K."/>
            <person name="Fedorova E."/>
            <person name="Kohlen W."/>
            <person name="Bisseling T."/>
            <person name="Smit S."/>
            <person name="Geurts R."/>
        </authorList>
    </citation>
    <scope>NUCLEOTIDE SEQUENCE [LARGE SCALE GENOMIC DNA]</scope>
    <source>
        <strain evidence="3">cv. RG33-2</strain>
    </source>
</reference>
<organism evidence="2 3">
    <name type="scientific">Trema orientale</name>
    <name type="common">Charcoal tree</name>
    <name type="synonym">Celtis orientalis</name>
    <dbReference type="NCBI Taxonomy" id="63057"/>
    <lineage>
        <taxon>Eukaryota</taxon>
        <taxon>Viridiplantae</taxon>
        <taxon>Streptophyta</taxon>
        <taxon>Embryophyta</taxon>
        <taxon>Tracheophyta</taxon>
        <taxon>Spermatophyta</taxon>
        <taxon>Magnoliopsida</taxon>
        <taxon>eudicotyledons</taxon>
        <taxon>Gunneridae</taxon>
        <taxon>Pentapetalae</taxon>
        <taxon>rosids</taxon>
        <taxon>fabids</taxon>
        <taxon>Rosales</taxon>
        <taxon>Cannabaceae</taxon>
        <taxon>Trema</taxon>
    </lineage>
</organism>
<sequence>MILRVTRVVVVVVATVSPRGGEFVDARRDLHDRRRRRRVFRRSFGQRLERHHAPQDGVVEAGADSRRHERNEGRLRAEYAGAAEGAVGVGAKPHVDAVHVEGVGADRERTDVVVLFELDEANGAVAGGPSTTAFTGCVDGEGDGLDDGVVEPVRGEHVEPVAGLERRVVRQGVEVASGGREVGPPATAAAPPPTSEESEDGRDDVSGDKAGVGDDQEGGGHHHHHGYQRRTEVNRKLRRRR</sequence>
<dbReference type="Proteomes" id="UP000237000">
    <property type="component" value="Unassembled WGS sequence"/>
</dbReference>
<comment type="caution">
    <text evidence="2">The sequence shown here is derived from an EMBL/GenBank/DDBJ whole genome shotgun (WGS) entry which is preliminary data.</text>
</comment>
<feature type="region of interest" description="Disordered" evidence="1">
    <location>
        <begin position="51"/>
        <end position="71"/>
    </location>
</feature>
<name>A0A2P5B7E4_TREOI</name>
<keyword evidence="3" id="KW-1185">Reference proteome</keyword>
<dbReference type="AlphaFoldDB" id="A0A2P5B7E4"/>